<reference evidence="2 3" key="1">
    <citation type="submission" date="2019-02" db="EMBL/GenBank/DDBJ databases">
        <title>Genomic Encyclopedia of Archaeal and Bacterial Type Strains, Phase II (KMG-II): from individual species to whole genera.</title>
        <authorList>
            <person name="Goeker M."/>
        </authorList>
    </citation>
    <scope>NUCLEOTIDE SEQUENCE [LARGE SCALE GENOMIC DNA]</scope>
    <source>
        <strain evidence="2 3">DSM 18101</strain>
    </source>
</reference>
<proteinExistence type="predicted"/>
<feature type="transmembrane region" description="Helical" evidence="1">
    <location>
        <begin position="64"/>
        <end position="83"/>
    </location>
</feature>
<gene>
    <name evidence="2" type="ORF">BDD14_1767</name>
</gene>
<accession>A0A4Q7YTE1</accession>
<dbReference type="RefSeq" id="WP_165419984.1">
    <property type="nucleotide sequence ID" value="NZ_SHKW01000001.1"/>
</dbReference>
<keyword evidence="1" id="KW-0472">Membrane</keyword>
<keyword evidence="1" id="KW-1133">Transmembrane helix</keyword>
<evidence type="ECO:0000256" key="1">
    <source>
        <dbReference type="SAM" id="Phobius"/>
    </source>
</evidence>
<name>A0A4Q7YTE1_9BACT</name>
<evidence type="ECO:0000313" key="3">
    <source>
        <dbReference type="Proteomes" id="UP000292958"/>
    </source>
</evidence>
<feature type="transmembrane region" description="Helical" evidence="1">
    <location>
        <begin position="32"/>
        <end position="52"/>
    </location>
</feature>
<evidence type="ECO:0008006" key="4">
    <source>
        <dbReference type="Google" id="ProtNLM"/>
    </source>
</evidence>
<protein>
    <recommendedName>
        <fullName evidence="4">PH (Pleckstrin Homology) domain-containing protein</fullName>
    </recommendedName>
</protein>
<keyword evidence="1" id="KW-0812">Transmembrane</keyword>
<sequence>MAGYPTDLYVASQTAHELVVVAPPFNSHSFGWIWIVSLLCLVIGYGVIFSLWKNVPRPIHPALRLTWLIPIVIAGPFLVLGVIGQIKTQITLSADTGALSVRKTLLSFLISSKEYPFSELRSIKVGVADISLFLYVSLVDKPAENLTGATDQTGYSEVADAMNAFLVANRR</sequence>
<dbReference type="AlphaFoldDB" id="A0A4Q7YTE1"/>
<keyword evidence="3" id="KW-1185">Reference proteome</keyword>
<evidence type="ECO:0000313" key="2">
    <source>
        <dbReference type="EMBL" id="RZU40321.1"/>
    </source>
</evidence>
<organism evidence="2 3">
    <name type="scientific">Edaphobacter modestus</name>
    <dbReference type="NCBI Taxonomy" id="388466"/>
    <lineage>
        <taxon>Bacteria</taxon>
        <taxon>Pseudomonadati</taxon>
        <taxon>Acidobacteriota</taxon>
        <taxon>Terriglobia</taxon>
        <taxon>Terriglobales</taxon>
        <taxon>Acidobacteriaceae</taxon>
        <taxon>Edaphobacter</taxon>
    </lineage>
</organism>
<dbReference type="EMBL" id="SHKW01000001">
    <property type="protein sequence ID" value="RZU40321.1"/>
    <property type="molecule type" value="Genomic_DNA"/>
</dbReference>
<comment type="caution">
    <text evidence="2">The sequence shown here is derived from an EMBL/GenBank/DDBJ whole genome shotgun (WGS) entry which is preliminary data.</text>
</comment>
<dbReference type="Proteomes" id="UP000292958">
    <property type="component" value="Unassembled WGS sequence"/>
</dbReference>